<dbReference type="PANTHER" id="PTHR12526">
    <property type="entry name" value="GLYCOSYLTRANSFERASE"/>
    <property type="match status" value="1"/>
</dbReference>
<dbReference type="Pfam" id="PF00534">
    <property type="entry name" value="Glycos_transf_1"/>
    <property type="match status" value="1"/>
</dbReference>
<proteinExistence type="predicted"/>
<dbReference type="EMBL" id="BAABHC010000024">
    <property type="protein sequence ID" value="GAA4439557.1"/>
    <property type="molecule type" value="Genomic_DNA"/>
</dbReference>
<protein>
    <recommendedName>
        <fullName evidence="1">Glycosyl transferase family 1 domain-containing protein</fullName>
    </recommendedName>
</protein>
<dbReference type="PANTHER" id="PTHR12526:SF633">
    <property type="entry name" value="COLANIC ACID BIOSYNTHESIS GLYCOSYL TRANSFERASE WCAI-RELATED"/>
    <property type="match status" value="1"/>
</dbReference>
<dbReference type="Gene3D" id="3.40.50.2000">
    <property type="entry name" value="Glycogen Phosphorylase B"/>
    <property type="match status" value="2"/>
</dbReference>
<sequence length="281" mass="31671">MQIEAARDLKMIKSQAVLNFLFGLESFILSHSDVVSSVSEGMVRKIRKKAKKEVYLFANWTDCKHFYPMHNKSRLKEKFGFSPSDKIILYAGAIGEKQGLEAILYAAEYLKVHEEFKFLICGSGPYKHKLSLLSEKLGLNNVVFFPLQPLEHFNLFLNVADVHLILQKANASDLVMPSKLTTILGVGGLALITAHKGTSLFTCIEQHNIGLLIEPENQQALNEAIWKAAVENYDKVKENARNYAKEHLSIEKIMERYVNEVLKHQDKASLEREPLLSAGAA</sequence>
<dbReference type="SUPFAM" id="SSF53756">
    <property type="entry name" value="UDP-Glycosyltransferase/glycogen phosphorylase"/>
    <property type="match status" value="1"/>
</dbReference>
<accession>A0ABP8LYA3</accession>
<dbReference type="InterPro" id="IPR001296">
    <property type="entry name" value="Glyco_trans_1"/>
</dbReference>
<organism evidence="2 3">
    <name type="scientific">Pontibacter saemangeumensis</name>
    <dbReference type="NCBI Taxonomy" id="1084525"/>
    <lineage>
        <taxon>Bacteria</taxon>
        <taxon>Pseudomonadati</taxon>
        <taxon>Bacteroidota</taxon>
        <taxon>Cytophagia</taxon>
        <taxon>Cytophagales</taxon>
        <taxon>Hymenobacteraceae</taxon>
        <taxon>Pontibacter</taxon>
    </lineage>
</organism>
<evidence type="ECO:0000259" key="1">
    <source>
        <dbReference type="Pfam" id="PF00534"/>
    </source>
</evidence>
<keyword evidence="3" id="KW-1185">Reference proteome</keyword>
<name>A0ABP8LYA3_9BACT</name>
<reference evidence="3" key="1">
    <citation type="journal article" date="2019" name="Int. J. Syst. Evol. Microbiol.">
        <title>The Global Catalogue of Microorganisms (GCM) 10K type strain sequencing project: providing services to taxonomists for standard genome sequencing and annotation.</title>
        <authorList>
            <consortium name="The Broad Institute Genomics Platform"/>
            <consortium name="The Broad Institute Genome Sequencing Center for Infectious Disease"/>
            <person name="Wu L."/>
            <person name="Ma J."/>
        </authorList>
    </citation>
    <scope>NUCLEOTIDE SEQUENCE [LARGE SCALE GENOMIC DNA]</scope>
    <source>
        <strain evidence="3">JCM 17926</strain>
    </source>
</reference>
<gene>
    <name evidence="2" type="ORF">GCM10023188_36030</name>
</gene>
<comment type="caution">
    <text evidence="2">The sequence shown here is derived from an EMBL/GenBank/DDBJ whole genome shotgun (WGS) entry which is preliminary data.</text>
</comment>
<evidence type="ECO:0000313" key="3">
    <source>
        <dbReference type="Proteomes" id="UP001500552"/>
    </source>
</evidence>
<dbReference type="Proteomes" id="UP001500552">
    <property type="component" value="Unassembled WGS sequence"/>
</dbReference>
<evidence type="ECO:0000313" key="2">
    <source>
        <dbReference type="EMBL" id="GAA4439557.1"/>
    </source>
</evidence>
<feature type="domain" description="Glycosyl transferase family 1" evidence="1">
    <location>
        <begin position="73"/>
        <end position="246"/>
    </location>
</feature>